<evidence type="ECO:0000313" key="3">
    <source>
        <dbReference type="Proteomes" id="UP000422989"/>
    </source>
</evidence>
<evidence type="ECO:0000313" key="2">
    <source>
        <dbReference type="EMBL" id="QGU28020.1"/>
    </source>
</evidence>
<sequence>MSTTVPRREATESAESAPVAWFRECRPRLRDDVELLEGLDERPLLFIGESGRYVAVGRDVVPLLPRLDGRCTGSELAAEIGGGRPEDLVEDRLARLLHGLRQAGALAEPPERLGGRRGVARFMRREHLLRLPLTRSVGRVLEPAVAPIRSVPGSVLVAIWTSVALVGLVVGAVALTTAGAGWQPPAHAWLIYPIVFAQIAAHELSHALVCQYLRVPVREAGIGLMLYVMPVGYVDRTDAYRVQDRRSRAFLSLAGPVNDQIWFGATGAVALTAPGEAGDIAFLLLIFQVLLTVMNVNPVTPSDGYHAVCALVGEVNVRGQALSYLAHRVLRLPLTPALAATTSARRRFFVWYGLACLAFLALLVAGIARTVGFLIGAIA</sequence>
<accession>A0A6I6E6G3</accession>
<dbReference type="AlphaFoldDB" id="A0A6I6E6G3"/>
<feature type="transmembrane region" description="Helical" evidence="1">
    <location>
        <begin position="189"/>
        <end position="209"/>
    </location>
</feature>
<keyword evidence="3" id="KW-1185">Reference proteome</keyword>
<name>A0A6I6E6G3_9MICO</name>
<evidence type="ECO:0000256" key="1">
    <source>
        <dbReference type="SAM" id="Phobius"/>
    </source>
</evidence>
<dbReference type="KEGG" id="moj:D7D94_10315"/>
<protein>
    <submittedName>
        <fullName evidence="2">Cyclic nucleotide-binding protein</fullName>
    </submittedName>
</protein>
<dbReference type="EMBL" id="CP032550">
    <property type="protein sequence ID" value="QGU28020.1"/>
    <property type="molecule type" value="Genomic_DNA"/>
</dbReference>
<dbReference type="Proteomes" id="UP000422989">
    <property type="component" value="Chromosome"/>
</dbReference>
<dbReference type="OrthoDB" id="2680017at2"/>
<feature type="transmembrane region" description="Helical" evidence="1">
    <location>
        <begin position="155"/>
        <end position="177"/>
    </location>
</feature>
<keyword evidence="1" id="KW-0812">Transmembrane</keyword>
<dbReference type="RefSeq" id="WP_156242526.1">
    <property type="nucleotide sequence ID" value="NZ_BAAAZL010000004.1"/>
</dbReference>
<feature type="transmembrane region" description="Helical" evidence="1">
    <location>
        <begin position="349"/>
        <end position="378"/>
    </location>
</feature>
<proteinExistence type="predicted"/>
<reference evidence="2 3" key="1">
    <citation type="submission" date="2018-09" db="EMBL/GenBank/DDBJ databases">
        <title>Whole genome sequencing of Microbacterium oryzae strain MB-10T.</title>
        <authorList>
            <person name="Das S.K."/>
        </authorList>
    </citation>
    <scope>NUCLEOTIDE SEQUENCE [LARGE SCALE GENOMIC DNA]</scope>
    <source>
        <strain evidence="2 3">MB-10</strain>
    </source>
</reference>
<organism evidence="2 3">
    <name type="scientific">Microbacterium oryzae</name>
    <dbReference type="NCBI Taxonomy" id="743009"/>
    <lineage>
        <taxon>Bacteria</taxon>
        <taxon>Bacillati</taxon>
        <taxon>Actinomycetota</taxon>
        <taxon>Actinomycetes</taxon>
        <taxon>Micrococcales</taxon>
        <taxon>Microbacteriaceae</taxon>
        <taxon>Microbacterium</taxon>
    </lineage>
</organism>
<gene>
    <name evidence="2" type="ORF">D7D94_10315</name>
</gene>
<keyword evidence="1" id="KW-1133">Transmembrane helix</keyword>
<keyword evidence="1" id="KW-0472">Membrane</keyword>